<sequence>MRWTHRASCDIFCSFSLSCPRKISLVNKSSCPLYLVLLLQSNKRLLLNLDLFRYPPTTHKRQVLYVNQTRAGTHMPVKRQEGYTIAR</sequence>
<reference evidence="2" key="3">
    <citation type="submission" date="2018-08" db="UniProtKB">
        <authorList>
            <consortium name="EnsemblPlants"/>
        </authorList>
    </citation>
    <scope>IDENTIFICATION</scope>
    <source>
        <strain evidence="2">cv. Bd21</strain>
    </source>
</reference>
<dbReference type="Gramene" id="KQJ81516">
    <property type="protein sequence ID" value="KQJ81516"/>
    <property type="gene ID" value="BRADI_5g01208v3"/>
</dbReference>
<reference evidence="1 2" key="1">
    <citation type="journal article" date="2010" name="Nature">
        <title>Genome sequencing and analysis of the model grass Brachypodium distachyon.</title>
        <authorList>
            <consortium name="International Brachypodium Initiative"/>
        </authorList>
    </citation>
    <scope>NUCLEOTIDE SEQUENCE [LARGE SCALE GENOMIC DNA]</scope>
    <source>
        <strain evidence="1 2">Bd21</strain>
    </source>
</reference>
<evidence type="ECO:0000313" key="2">
    <source>
        <dbReference type="EnsemblPlants" id="KQJ81516"/>
    </source>
</evidence>
<organism evidence="1">
    <name type="scientific">Brachypodium distachyon</name>
    <name type="common">Purple false brome</name>
    <name type="synonym">Trachynia distachya</name>
    <dbReference type="NCBI Taxonomy" id="15368"/>
    <lineage>
        <taxon>Eukaryota</taxon>
        <taxon>Viridiplantae</taxon>
        <taxon>Streptophyta</taxon>
        <taxon>Embryophyta</taxon>
        <taxon>Tracheophyta</taxon>
        <taxon>Spermatophyta</taxon>
        <taxon>Magnoliopsida</taxon>
        <taxon>Liliopsida</taxon>
        <taxon>Poales</taxon>
        <taxon>Poaceae</taxon>
        <taxon>BOP clade</taxon>
        <taxon>Pooideae</taxon>
        <taxon>Stipodae</taxon>
        <taxon>Brachypodieae</taxon>
        <taxon>Brachypodium</taxon>
    </lineage>
</organism>
<dbReference type="EMBL" id="CM000884">
    <property type="protein sequence ID" value="KQJ81516.2"/>
    <property type="molecule type" value="Genomic_DNA"/>
</dbReference>
<protein>
    <submittedName>
        <fullName evidence="1 2">Uncharacterized protein</fullName>
    </submittedName>
</protein>
<dbReference type="EnsemblPlants" id="KQJ81516">
    <property type="protein sequence ID" value="KQJ81516"/>
    <property type="gene ID" value="BRADI_5g01208v3"/>
</dbReference>
<proteinExistence type="predicted"/>
<evidence type="ECO:0000313" key="3">
    <source>
        <dbReference type="Proteomes" id="UP000008810"/>
    </source>
</evidence>
<dbReference type="Proteomes" id="UP000008810">
    <property type="component" value="Chromosome 5"/>
</dbReference>
<accession>A0A0Q3E5N9</accession>
<name>A0A0Q3E5N9_BRADI</name>
<evidence type="ECO:0000313" key="1">
    <source>
        <dbReference type="EMBL" id="KQJ81516.2"/>
    </source>
</evidence>
<dbReference type="InParanoid" id="A0A0Q3E5N9"/>
<gene>
    <name evidence="1" type="ORF">BRADI_5g01208v3</name>
</gene>
<dbReference type="AlphaFoldDB" id="A0A0Q3E5N9"/>
<reference evidence="1" key="2">
    <citation type="submission" date="2017-06" db="EMBL/GenBank/DDBJ databases">
        <title>WGS assembly of Brachypodium distachyon.</title>
        <authorList>
            <consortium name="The International Brachypodium Initiative"/>
            <person name="Lucas S."/>
            <person name="Harmon-Smith M."/>
            <person name="Lail K."/>
            <person name="Tice H."/>
            <person name="Grimwood J."/>
            <person name="Bruce D."/>
            <person name="Barry K."/>
            <person name="Shu S."/>
            <person name="Lindquist E."/>
            <person name="Wang M."/>
            <person name="Pitluck S."/>
            <person name="Vogel J.P."/>
            <person name="Garvin D.F."/>
            <person name="Mockler T.C."/>
            <person name="Schmutz J."/>
            <person name="Rokhsar D."/>
            <person name="Bevan M.W."/>
        </authorList>
    </citation>
    <scope>NUCLEOTIDE SEQUENCE</scope>
    <source>
        <strain evidence="1">Bd21</strain>
    </source>
</reference>
<keyword evidence="3" id="KW-1185">Reference proteome</keyword>